<sequence length="739" mass="82034">MLAKRSNYTLLSPISGYESSNFIIDHNLMQQNRHTAVTTAVTASVVEFPRQSSGSSYAESSFSGAMTGGDCGGYVQLTDGGGDGFSGGDDGFRGGDDGFSGGDDGFSGGVYKSLKSWAQQTEEGYQLQLALALRLSSEASCGDDPNLLEPVVDESVRARSSVCSPEALAHRFWANGCLSYFDKVPDGFYFIHGMYPYIWNVCTNPQESGQIPSLESLKSLNSGTESSLEVTVIDRHTDPNLRQLQNQIHSIFSNRVTRLTTTEVVNQLARLVCHQMGGAALNGESELVPLWKTCSHELKKRLESVTLPIGSLSIGLCRHRALLFKVLADTINLPCRIAKGCKYCKSDDASSCLVRVDINKEFLVDLIGNPGCLYEPDSLINGPCSISIFSPLHFPHFKNINSTVSFESLAKRYFRDSLNLVFEDPSTASFEDSALQHMPEIRHTDDQSHVGLSNLRVEIVPDRIPPDVDVFDIPWTDMVLKEKIGEGSFGIVRRADWNGEDVAVKTLSLEQDFHPGRFNEFWREVAIMRRLQHPNIVLFMGIVTQPPNLSIVTEYLPRGSLFSLLHKAGPKRILDERLRLRMAFDVAKGMNYLHKRNPPIVHRDLKSPNLLVDKNYTVKVADFGLSRLKANTYLSSKSGAGTPQWMAPEVLSNEPSNEKSDVYSFGVILWELATLQMPWSNLSAGQVVTAVVCHHKRLDIPHYVNRQVAALIQACWAPDPSKRPSFFNIMKSLEPFECQ</sequence>
<comment type="similarity">
    <text evidence="2">Belongs to the protein kinase superfamily. TKL Ser/Thr protein kinase family. RAF subfamily.</text>
</comment>
<evidence type="ECO:0000256" key="11">
    <source>
        <dbReference type="ARBA" id="ARBA00048679"/>
    </source>
</evidence>
<evidence type="ECO:0000313" key="16">
    <source>
        <dbReference type="Proteomes" id="UP000215914"/>
    </source>
</evidence>
<keyword evidence="8 12" id="KW-0067">ATP-binding</keyword>
<dbReference type="GO" id="GO:0005524">
    <property type="term" value="F:ATP binding"/>
    <property type="evidence" value="ECO:0007669"/>
    <property type="project" value="UniProtKB-UniRule"/>
</dbReference>
<dbReference type="PANTHER" id="PTHR44329">
    <property type="entry name" value="SERINE/THREONINE-PROTEIN KINASE TNNI3K-RELATED"/>
    <property type="match status" value="1"/>
</dbReference>
<evidence type="ECO:0000256" key="2">
    <source>
        <dbReference type="ARBA" id="ARBA00010507"/>
    </source>
</evidence>
<comment type="subcellular location">
    <subcellularLocation>
        <location evidence="1">Membrane</location>
    </subcellularLocation>
</comment>
<dbReference type="Gramene" id="mRNA:HanXRQr2_Chr11g0516221">
    <property type="protein sequence ID" value="mRNA:HanXRQr2_Chr11g0516221"/>
    <property type="gene ID" value="HanXRQr2_Chr11g0516221"/>
</dbReference>
<dbReference type="PROSITE" id="PS50011">
    <property type="entry name" value="PROTEIN_KINASE_DOM"/>
    <property type="match status" value="1"/>
</dbReference>
<name>A0A251TEW4_HELAN</name>
<dbReference type="InterPro" id="IPR051681">
    <property type="entry name" value="Ser/Thr_Kinases-Pseudokinases"/>
</dbReference>
<dbReference type="STRING" id="4232.A0A251TEW4"/>
<evidence type="ECO:0000256" key="7">
    <source>
        <dbReference type="ARBA" id="ARBA00022777"/>
    </source>
</evidence>
<accession>A0A251TEW4</accession>
<dbReference type="EC" id="2.7.11.1" evidence="3"/>
<dbReference type="PROSITE" id="PS00108">
    <property type="entry name" value="PROTEIN_KINASE_ST"/>
    <property type="match status" value="1"/>
</dbReference>
<dbReference type="GO" id="GO:0004674">
    <property type="term" value="F:protein serine/threonine kinase activity"/>
    <property type="evidence" value="ECO:0000318"/>
    <property type="project" value="GO_Central"/>
</dbReference>
<dbReference type="EMBL" id="MNCJ02000326">
    <property type="protein sequence ID" value="KAF5784154.1"/>
    <property type="molecule type" value="Genomic_DNA"/>
</dbReference>
<comment type="catalytic activity">
    <reaction evidence="10">
        <text>L-threonyl-[protein] + ATP = O-phospho-L-threonyl-[protein] + ADP + H(+)</text>
        <dbReference type="Rhea" id="RHEA:46608"/>
        <dbReference type="Rhea" id="RHEA-COMP:11060"/>
        <dbReference type="Rhea" id="RHEA-COMP:11605"/>
        <dbReference type="ChEBI" id="CHEBI:15378"/>
        <dbReference type="ChEBI" id="CHEBI:30013"/>
        <dbReference type="ChEBI" id="CHEBI:30616"/>
        <dbReference type="ChEBI" id="CHEBI:61977"/>
        <dbReference type="ChEBI" id="CHEBI:456216"/>
        <dbReference type="EC" id="2.7.11.1"/>
    </reaction>
</comment>
<dbReference type="OrthoDB" id="339325at2759"/>
<gene>
    <name evidence="15" type="ORF">HannXRQ_Chr11g0351141</name>
    <name evidence="14" type="ORF">HanXRQr2_Chr11g0516221</name>
</gene>
<dbReference type="FunFam" id="1.10.510.10:FF:000476">
    <property type="entry name" value="PAS domain-containing protein tyrosine kinase family protein"/>
    <property type="match status" value="1"/>
</dbReference>
<dbReference type="Proteomes" id="UP000215914">
    <property type="component" value="Chromosome 11"/>
</dbReference>
<keyword evidence="16" id="KW-1185">Reference proteome</keyword>
<proteinExistence type="inferred from homology"/>
<dbReference type="Pfam" id="PF07714">
    <property type="entry name" value="PK_Tyr_Ser-Thr"/>
    <property type="match status" value="1"/>
</dbReference>
<dbReference type="SMART" id="SM00220">
    <property type="entry name" value="S_TKc"/>
    <property type="match status" value="1"/>
</dbReference>
<dbReference type="InterPro" id="IPR011009">
    <property type="entry name" value="Kinase-like_dom_sf"/>
</dbReference>
<dbReference type="PANTHER" id="PTHR44329:SF281">
    <property type="entry name" value="SERINE_THREONINE-PROTEIN KINASE CTR1"/>
    <property type="match status" value="1"/>
</dbReference>
<dbReference type="InterPro" id="IPR000719">
    <property type="entry name" value="Prot_kinase_dom"/>
</dbReference>
<protein>
    <recommendedName>
        <fullName evidence="3">non-specific serine/threonine protein kinase</fullName>
        <ecNumber evidence="3">2.7.11.1</ecNumber>
    </recommendedName>
</protein>
<evidence type="ECO:0000256" key="5">
    <source>
        <dbReference type="ARBA" id="ARBA00022679"/>
    </source>
</evidence>
<evidence type="ECO:0000259" key="13">
    <source>
        <dbReference type="PROSITE" id="PS50011"/>
    </source>
</evidence>
<dbReference type="EMBL" id="CM007900">
    <property type="protein sequence ID" value="OTG09273.1"/>
    <property type="molecule type" value="Genomic_DNA"/>
</dbReference>
<keyword evidence="7 15" id="KW-0418">Kinase</keyword>
<dbReference type="InterPro" id="IPR055164">
    <property type="entry name" value="EDR1/CTR1/ARMC3-like_pept-like"/>
</dbReference>
<dbReference type="InterPro" id="IPR017441">
    <property type="entry name" value="Protein_kinase_ATP_BS"/>
</dbReference>
<dbReference type="SUPFAM" id="SSF56112">
    <property type="entry name" value="Protein kinase-like (PK-like)"/>
    <property type="match status" value="1"/>
</dbReference>
<reference evidence="15" key="2">
    <citation type="submission" date="2017-02" db="EMBL/GenBank/DDBJ databases">
        <title>Sunflower complete genome.</title>
        <authorList>
            <person name="Langlade N."/>
            <person name="Munos S."/>
        </authorList>
    </citation>
    <scope>NUCLEOTIDE SEQUENCE [LARGE SCALE GENOMIC DNA]</scope>
    <source>
        <tissue evidence="15">Leaves</tissue>
    </source>
</reference>
<dbReference type="InterPro" id="IPR008271">
    <property type="entry name" value="Ser/Thr_kinase_AS"/>
</dbReference>
<keyword evidence="6 12" id="KW-0547">Nucleotide-binding</keyword>
<keyword evidence="5 14" id="KW-0808">Transferase</keyword>
<dbReference type="PRINTS" id="PR00109">
    <property type="entry name" value="TYRKINASE"/>
</dbReference>
<keyword evidence="4" id="KW-0723">Serine/threonine-protein kinase</keyword>
<reference evidence="14" key="3">
    <citation type="submission" date="2020-06" db="EMBL/GenBank/DDBJ databases">
        <title>Helianthus annuus Genome sequencing and assembly Release 2.</title>
        <authorList>
            <person name="Gouzy J."/>
            <person name="Langlade N."/>
            <person name="Munos S."/>
        </authorList>
    </citation>
    <scope>NUCLEOTIDE SEQUENCE</scope>
    <source>
        <tissue evidence="14">Leaves</tissue>
    </source>
</reference>
<dbReference type="GO" id="GO:0007165">
    <property type="term" value="P:signal transduction"/>
    <property type="evidence" value="ECO:0000318"/>
    <property type="project" value="GO_Central"/>
</dbReference>
<evidence type="ECO:0000256" key="6">
    <source>
        <dbReference type="ARBA" id="ARBA00022741"/>
    </source>
</evidence>
<dbReference type="AlphaFoldDB" id="A0A251TEW4"/>
<evidence type="ECO:0000256" key="12">
    <source>
        <dbReference type="PROSITE-ProRule" id="PRU10141"/>
    </source>
</evidence>
<dbReference type="FunFam" id="3.30.200.20:FF:000060">
    <property type="entry name" value="Serine/threonine-protein kinase isoform 1"/>
    <property type="match status" value="1"/>
</dbReference>
<dbReference type="InParanoid" id="A0A251TEW4"/>
<dbReference type="CDD" id="cd13999">
    <property type="entry name" value="STKc_MAP3K-like"/>
    <property type="match status" value="1"/>
</dbReference>
<evidence type="ECO:0000256" key="8">
    <source>
        <dbReference type="ARBA" id="ARBA00022840"/>
    </source>
</evidence>
<dbReference type="PROSITE" id="PS00107">
    <property type="entry name" value="PROTEIN_KINASE_ATP"/>
    <property type="match status" value="1"/>
</dbReference>
<organism evidence="15 16">
    <name type="scientific">Helianthus annuus</name>
    <name type="common">Common sunflower</name>
    <dbReference type="NCBI Taxonomy" id="4232"/>
    <lineage>
        <taxon>Eukaryota</taxon>
        <taxon>Viridiplantae</taxon>
        <taxon>Streptophyta</taxon>
        <taxon>Embryophyta</taxon>
        <taxon>Tracheophyta</taxon>
        <taxon>Spermatophyta</taxon>
        <taxon>Magnoliopsida</taxon>
        <taxon>eudicotyledons</taxon>
        <taxon>Gunneridae</taxon>
        <taxon>Pentapetalae</taxon>
        <taxon>asterids</taxon>
        <taxon>campanulids</taxon>
        <taxon>Asterales</taxon>
        <taxon>Asteraceae</taxon>
        <taxon>Asteroideae</taxon>
        <taxon>Heliantheae alliance</taxon>
        <taxon>Heliantheae</taxon>
        <taxon>Helianthus</taxon>
    </lineage>
</organism>
<dbReference type="InterPro" id="IPR001245">
    <property type="entry name" value="Ser-Thr/Tyr_kinase_cat_dom"/>
</dbReference>
<evidence type="ECO:0000313" key="15">
    <source>
        <dbReference type="EMBL" id="OTG09273.1"/>
    </source>
</evidence>
<reference evidence="14 16" key="1">
    <citation type="journal article" date="2017" name="Nature">
        <title>The sunflower genome provides insights into oil metabolism, flowering and Asterid evolution.</title>
        <authorList>
            <person name="Badouin H."/>
            <person name="Gouzy J."/>
            <person name="Grassa C.J."/>
            <person name="Murat F."/>
            <person name="Staton S.E."/>
            <person name="Cottret L."/>
            <person name="Lelandais-Briere C."/>
            <person name="Owens G.L."/>
            <person name="Carrere S."/>
            <person name="Mayjonade B."/>
            <person name="Legrand L."/>
            <person name="Gill N."/>
            <person name="Kane N.C."/>
            <person name="Bowers J.E."/>
            <person name="Hubner S."/>
            <person name="Bellec A."/>
            <person name="Berard A."/>
            <person name="Berges H."/>
            <person name="Blanchet N."/>
            <person name="Boniface M.C."/>
            <person name="Brunel D."/>
            <person name="Catrice O."/>
            <person name="Chaidir N."/>
            <person name="Claudel C."/>
            <person name="Donnadieu C."/>
            <person name="Faraut T."/>
            <person name="Fievet G."/>
            <person name="Helmstetter N."/>
            <person name="King M."/>
            <person name="Knapp S.J."/>
            <person name="Lai Z."/>
            <person name="Le Paslier M.C."/>
            <person name="Lippi Y."/>
            <person name="Lorenzon L."/>
            <person name="Mandel J.R."/>
            <person name="Marage G."/>
            <person name="Marchand G."/>
            <person name="Marquand E."/>
            <person name="Bret-Mestries E."/>
            <person name="Morien E."/>
            <person name="Nambeesan S."/>
            <person name="Nguyen T."/>
            <person name="Pegot-Espagnet P."/>
            <person name="Pouilly N."/>
            <person name="Raftis F."/>
            <person name="Sallet E."/>
            <person name="Schiex T."/>
            <person name="Thomas J."/>
            <person name="Vandecasteele C."/>
            <person name="Vares D."/>
            <person name="Vear F."/>
            <person name="Vautrin S."/>
            <person name="Crespi M."/>
            <person name="Mangin B."/>
            <person name="Burke J.M."/>
            <person name="Salse J."/>
            <person name="Munos S."/>
            <person name="Vincourt P."/>
            <person name="Rieseberg L.H."/>
            <person name="Langlade N.B."/>
        </authorList>
    </citation>
    <scope>NUCLEOTIDE SEQUENCE [LARGE SCALE GENOMIC DNA]</scope>
    <source>
        <strain evidence="16">cv. SF193</strain>
        <tissue evidence="14">Leaves</tissue>
    </source>
</reference>
<evidence type="ECO:0000256" key="9">
    <source>
        <dbReference type="ARBA" id="ARBA00023136"/>
    </source>
</evidence>
<dbReference type="Gene3D" id="3.30.200.20">
    <property type="entry name" value="Phosphorylase Kinase, domain 1"/>
    <property type="match status" value="1"/>
</dbReference>
<feature type="domain" description="Protein kinase" evidence="13">
    <location>
        <begin position="478"/>
        <end position="737"/>
    </location>
</feature>
<dbReference type="GO" id="GO:0016020">
    <property type="term" value="C:membrane"/>
    <property type="evidence" value="ECO:0007669"/>
    <property type="project" value="UniProtKB-SubCell"/>
</dbReference>
<dbReference type="Pfam" id="PF14381">
    <property type="entry name" value="EDR1_CTR1_ARMC3_pept"/>
    <property type="match status" value="1"/>
</dbReference>
<keyword evidence="9" id="KW-0472">Membrane</keyword>
<feature type="binding site" evidence="12">
    <location>
        <position position="505"/>
    </location>
    <ligand>
        <name>ATP</name>
        <dbReference type="ChEBI" id="CHEBI:30616"/>
    </ligand>
</feature>
<comment type="catalytic activity">
    <reaction evidence="11">
        <text>L-seryl-[protein] + ATP = O-phospho-L-seryl-[protein] + ADP + H(+)</text>
        <dbReference type="Rhea" id="RHEA:17989"/>
        <dbReference type="Rhea" id="RHEA-COMP:9863"/>
        <dbReference type="Rhea" id="RHEA-COMP:11604"/>
        <dbReference type="ChEBI" id="CHEBI:15378"/>
        <dbReference type="ChEBI" id="CHEBI:29999"/>
        <dbReference type="ChEBI" id="CHEBI:30616"/>
        <dbReference type="ChEBI" id="CHEBI:83421"/>
        <dbReference type="ChEBI" id="CHEBI:456216"/>
        <dbReference type="EC" id="2.7.11.1"/>
    </reaction>
</comment>
<evidence type="ECO:0000256" key="4">
    <source>
        <dbReference type="ARBA" id="ARBA00022527"/>
    </source>
</evidence>
<evidence type="ECO:0000256" key="1">
    <source>
        <dbReference type="ARBA" id="ARBA00004370"/>
    </source>
</evidence>
<dbReference type="Gene3D" id="1.10.510.10">
    <property type="entry name" value="Transferase(Phosphotransferase) domain 1"/>
    <property type="match status" value="1"/>
</dbReference>
<dbReference type="OMA" id="PCSISIF"/>
<evidence type="ECO:0000256" key="3">
    <source>
        <dbReference type="ARBA" id="ARBA00012513"/>
    </source>
</evidence>
<evidence type="ECO:0000256" key="10">
    <source>
        <dbReference type="ARBA" id="ARBA00047899"/>
    </source>
</evidence>
<evidence type="ECO:0000313" key="14">
    <source>
        <dbReference type="EMBL" id="KAF5784154.1"/>
    </source>
</evidence>